<proteinExistence type="inferred from homology"/>
<dbReference type="Proteomes" id="UP000070163">
    <property type="component" value="Unassembled WGS sequence"/>
</dbReference>
<keyword evidence="4" id="KW-0418">Kinase</keyword>
<dbReference type="PROSITE" id="PS00584">
    <property type="entry name" value="PFKB_KINASES_2"/>
    <property type="match status" value="1"/>
</dbReference>
<dbReference type="InterPro" id="IPR029056">
    <property type="entry name" value="Ribokinase-like"/>
</dbReference>
<evidence type="ECO:0000256" key="5">
    <source>
        <dbReference type="ARBA" id="ARBA00022840"/>
    </source>
</evidence>
<evidence type="ECO:0000256" key="1">
    <source>
        <dbReference type="ARBA" id="ARBA00010688"/>
    </source>
</evidence>
<evidence type="ECO:0000256" key="2">
    <source>
        <dbReference type="ARBA" id="ARBA00022679"/>
    </source>
</evidence>
<evidence type="ECO:0000313" key="7">
    <source>
        <dbReference type="EMBL" id="KXA90754.1"/>
    </source>
</evidence>
<keyword evidence="5" id="KW-0067">ATP-binding</keyword>
<keyword evidence="3" id="KW-0547">Nucleotide-binding</keyword>
<protein>
    <recommendedName>
        <fullName evidence="6">Carbohydrate kinase PfkB domain-containing protein</fullName>
    </recommendedName>
</protein>
<evidence type="ECO:0000256" key="4">
    <source>
        <dbReference type="ARBA" id="ARBA00022777"/>
    </source>
</evidence>
<accession>A0A133U986</accession>
<dbReference type="Pfam" id="PF00294">
    <property type="entry name" value="PfkB"/>
    <property type="match status" value="1"/>
</dbReference>
<dbReference type="InterPro" id="IPR050306">
    <property type="entry name" value="PfkB_Carbo_kinase"/>
</dbReference>
<comment type="similarity">
    <text evidence="1">Belongs to the carbohydrate kinase PfkB family.</text>
</comment>
<comment type="caution">
    <text evidence="7">The sequence shown here is derived from an EMBL/GenBank/DDBJ whole genome shotgun (WGS) entry which is preliminary data.</text>
</comment>
<dbReference type="EMBL" id="LHXJ01000041">
    <property type="protein sequence ID" value="KXA90754.1"/>
    <property type="molecule type" value="Genomic_DNA"/>
</dbReference>
<evidence type="ECO:0000259" key="6">
    <source>
        <dbReference type="Pfam" id="PF00294"/>
    </source>
</evidence>
<feature type="domain" description="Carbohydrate kinase PfkB" evidence="6">
    <location>
        <begin position="2"/>
        <end position="299"/>
    </location>
</feature>
<dbReference type="GO" id="GO:0005524">
    <property type="term" value="F:ATP binding"/>
    <property type="evidence" value="ECO:0007669"/>
    <property type="project" value="UniProtKB-KW"/>
</dbReference>
<gene>
    <name evidence="7" type="ORF">AKJ57_03890</name>
</gene>
<dbReference type="InterPro" id="IPR002173">
    <property type="entry name" value="Carboh/pur_kinase_PfkB_CS"/>
</dbReference>
<dbReference type="Gene3D" id="3.40.1190.20">
    <property type="match status" value="1"/>
</dbReference>
<dbReference type="PANTHER" id="PTHR43085">
    <property type="entry name" value="HEXOKINASE FAMILY MEMBER"/>
    <property type="match status" value="1"/>
</dbReference>
<keyword evidence="8" id="KW-1185">Reference proteome</keyword>
<name>A0A133U986_9EURY</name>
<reference evidence="7 8" key="1">
    <citation type="journal article" date="2016" name="Sci. Rep.">
        <title>Metabolic traits of an uncultured archaeal lineage -MSBL1- from brine pools of the Red Sea.</title>
        <authorList>
            <person name="Mwirichia R."/>
            <person name="Alam I."/>
            <person name="Rashid M."/>
            <person name="Vinu M."/>
            <person name="Ba-Alawi W."/>
            <person name="Anthony Kamau A."/>
            <person name="Kamanda Ngugi D."/>
            <person name="Goker M."/>
            <person name="Klenk H.P."/>
            <person name="Bajic V."/>
            <person name="Stingl U."/>
        </authorList>
    </citation>
    <scope>NUCLEOTIDE SEQUENCE [LARGE SCALE GENOMIC DNA]</scope>
    <source>
        <strain evidence="7">SCGC-AAA259A05</strain>
    </source>
</reference>
<dbReference type="AlphaFoldDB" id="A0A133U986"/>
<evidence type="ECO:0000256" key="3">
    <source>
        <dbReference type="ARBA" id="ARBA00022741"/>
    </source>
</evidence>
<dbReference type="GO" id="GO:0016301">
    <property type="term" value="F:kinase activity"/>
    <property type="evidence" value="ECO:0007669"/>
    <property type="project" value="UniProtKB-KW"/>
</dbReference>
<keyword evidence="2" id="KW-0808">Transferase</keyword>
<dbReference type="CDD" id="cd01166">
    <property type="entry name" value="KdgK"/>
    <property type="match status" value="1"/>
</dbReference>
<organism evidence="7 8">
    <name type="scientific">candidate division MSBL1 archaeon SCGC-AAA259A05</name>
    <dbReference type="NCBI Taxonomy" id="1698259"/>
    <lineage>
        <taxon>Archaea</taxon>
        <taxon>Methanobacteriati</taxon>
        <taxon>Methanobacteriota</taxon>
        <taxon>candidate division MSBL1</taxon>
    </lineage>
</organism>
<sequence>MSEVLTVGEILVEIMRKEVDVTLEEKEDFVGPFPSGAPTIFVDAVARLGVSSGIIGGLGKDEFAECILERLEDDGVDTSMIKRSEDLSTGVAFVTYFSDGSRKFIYHMENSAAGIVGSEDVKEEYLDGVTVVHVNGCSLTMGPKMRGACYRVVDVADDRGILISFDPNVRIELEAAGESRNIISPILEVADVVTPSMEETEVITGSKDTADAAEFLLDKGIGTVAIKKGDDGCELYRGDEALQIPPYDVKEVDPTGAGDAFSAGMVVGLLEDMELERLGNFANAVGARAVTAKGPMEGLAKRGKIDEMVSERI</sequence>
<evidence type="ECO:0000313" key="8">
    <source>
        <dbReference type="Proteomes" id="UP000070163"/>
    </source>
</evidence>
<dbReference type="SUPFAM" id="SSF53613">
    <property type="entry name" value="Ribokinase-like"/>
    <property type="match status" value="1"/>
</dbReference>
<dbReference type="InterPro" id="IPR011611">
    <property type="entry name" value="PfkB_dom"/>
</dbReference>
<dbReference type="PANTHER" id="PTHR43085:SF1">
    <property type="entry name" value="PSEUDOURIDINE KINASE-RELATED"/>
    <property type="match status" value="1"/>
</dbReference>